<evidence type="ECO:0000256" key="14">
    <source>
        <dbReference type="ARBA" id="ARBA00023136"/>
    </source>
</evidence>
<feature type="site" description="Histone H3K4me3 binding" evidence="17">
    <location>
        <position position="205"/>
    </location>
</feature>
<accession>A0AAD9E672</accession>
<feature type="site" description="Histone H3K4me3 binding" evidence="17">
    <location>
        <position position="201"/>
    </location>
</feature>
<evidence type="ECO:0000256" key="5">
    <source>
        <dbReference type="ARBA" id="ARBA00010345"/>
    </source>
</evidence>
<dbReference type="GO" id="GO:0008270">
    <property type="term" value="F:zinc ion binding"/>
    <property type="evidence" value="ECO:0007669"/>
    <property type="project" value="UniProtKB-KW"/>
</dbReference>
<evidence type="ECO:0000256" key="20">
    <source>
        <dbReference type="SAM" id="MobiDB-lite"/>
    </source>
</evidence>
<keyword evidence="14 18" id="KW-0472">Membrane</keyword>
<dbReference type="SMART" id="SM00780">
    <property type="entry name" value="PIG-X"/>
    <property type="match status" value="1"/>
</dbReference>
<dbReference type="CDD" id="cd15586">
    <property type="entry name" value="PHD_ING4_5"/>
    <property type="match status" value="1"/>
</dbReference>
<keyword evidence="12" id="KW-0156">Chromatin regulator</keyword>
<dbReference type="InterPro" id="IPR011011">
    <property type="entry name" value="Znf_FYVE_PHD"/>
</dbReference>
<dbReference type="InterPro" id="IPR028651">
    <property type="entry name" value="ING_fam"/>
</dbReference>
<keyword evidence="11" id="KW-0862">Zinc</keyword>
<gene>
    <name evidence="23" type="ORF">P4O66_012958</name>
</gene>
<dbReference type="InterPro" id="IPR013233">
    <property type="entry name" value="PIG-X/PBN1"/>
</dbReference>
<keyword evidence="8" id="KW-0479">Metal-binding</keyword>
<dbReference type="GO" id="GO:0005789">
    <property type="term" value="C:endoplasmic reticulum membrane"/>
    <property type="evidence" value="ECO:0007669"/>
    <property type="project" value="UniProtKB-SubCell"/>
</dbReference>
<keyword evidence="24" id="KW-1185">Reference proteome</keyword>
<evidence type="ECO:0000256" key="7">
    <source>
        <dbReference type="ARBA" id="ARBA00022692"/>
    </source>
</evidence>
<organism evidence="23 24">
    <name type="scientific">Electrophorus voltai</name>
    <dbReference type="NCBI Taxonomy" id="2609070"/>
    <lineage>
        <taxon>Eukaryota</taxon>
        <taxon>Metazoa</taxon>
        <taxon>Chordata</taxon>
        <taxon>Craniata</taxon>
        <taxon>Vertebrata</taxon>
        <taxon>Euteleostomi</taxon>
        <taxon>Actinopterygii</taxon>
        <taxon>Neopterygii</taxon>
        <taxon>Teleostei</taxon>
        <taxon>Ostariophysi</taxon>
        <taxon>Gymnotiformes</taxon>
        <taxon>Gymnotoidei</taxon>
        <taxon>Gymnotidae</taxon>
        <taxon>Electrophorus</taxon>
    </lineage>
</organism>
<reference evidence="23" key="1">
    <citation type="submission" date="2023-03" db="EMBL/GenBank/DDBJ databases">
        <title>Electrophorus voltai genome.</title>
        <authorList>
            <person name="Bian C."/>
        </authorList>
    </citation>
    <scope>NUCLEOTIDE SEQUENCE</scope>
    <source>
        <strain evidence="23">CB-2022</strain>
        <tissue evidence="23">Muscle</tissue>
    </source>
</reference>
<keyword evidence="7 18" id="KW-0812">Transmembrane</keyword>
<dbReference type="PROSITE" id="PS01359">
    <property type="entry name" value="ZF_PHD_1"/>
    <property type="match status" value="1"/>
</dbReference>
<feature type="region of interest" description="Disordered" evidence="20">
    <location>
        <begin position="118"/>
        <end position="172"/>
    </location>
</feature>
<evidence type="ECO:0000256" key="17">
    <source>
        <dbReference type="PIRSR" id="PIRSR628651-50"/>
    </source>
</evidence>
<evidence type="ECO:0000259" key="21">
    <source>
        <dbReference type="SMART" id="SM00249"/>
    </source>
</evidence>
<feature type="site" description="Histone H3K4me3 binding" evidence="17">
    <location>
        <position position="190"/>
    </location>
</feature>
<keyword evidence="10 18" id="KW-0256">Endoplasmic reticulum</keyword>
<keyword evidence="16" id="KW-0539">Nucleus</keyword>
<evidence type="ECO:0000259" key="22">
    <source>
        <dbReference type="SMART" id="SM01408"/>
    </source>
</evidence>
<evidence type="ECO:0000313" key="23">
    <source>
        <dbReference type="EMBL" id="KAK1805908.1"/>
    </source>
</evidence>
<evidence type="ECO:0000256" key="9">
    <source>
        <dbReference type="ARBA" id="ARBA00022771"/>
    </source>
</evidence>
<evidence type="ECO:0000256" key="11">
    <source>
        <dbReference type="ARBA" id="ARBA00022833"/>
    </source>
</evidence>
<dbReference type="InterPro" id="IPR024610">
    <property type="entry name" value="ING_N_histone-binding"/>
</dbReference>
<feature type="domain" description="Zinc finger PHD-type" evidence="21">
    <location>
        <begin position="190"/>
        <end position="255"/>
    </location>
</feature>
<dbReference type="GO" id="GO:0006325">
    <property type="term" value="P:chromatin organization"/>
    <property type="evidence" value="ECO:0007669"/>
    <property type="project" value="UniProtKB-KW"/>
</dbReference>
<dbReference type="PANTHER" id="PTHR10333:SF42">
    <property type="entry name" value="INHIBITOR OF GROWTH PROTEIN 5"/>
    <property type="match status" value="1"/>
</dbReference>
<dbReference type="Pfam" id="PF08320">
    <property type="entry name" value="PIG-X"/>
    <property type="match status" value="1"/>
</dbReference>
<dbReference type="GO" id="GO:0006506">
    <property type="term" value="P:GPI anchor biosynthetic process"/>
    <property type="evidence" value="ECO:0007669"/>
    <property type="project" value="UniProtKB-KW"/>
</dbReference>
<evidence type="ECO:0000256" key="10">
    <source>
        <dbReference type="ARBA" id="ARBA00022824"/>
    </source>
</evidence>
<dbReference type="Pfam" id="PF12998">
    <property type="entry name" value="ING"/>
    <property type="match status" value="1"/>
</dbReference>
<evidence type="ECO:0000256" key="4">
    <source>
        <dbReference type="ARBA" id="ARBA00010210"/>
    </source>
</evidence>
<dbReference type="AlphaFoldDB" id="A0AAD9E672"/>
<keyword evidence="15" id="KW-0325">Glycoprotein</keyword>
<dbReference type="Gene3D" id="6.10.140.1740">
    <property type="match status" value="1"/>
</dbReference>
<comment type="pathway">
    <text evidence="3 18">Glycolipid biosynthesis; glycosylphosphatidylinositol-anchor biosynthesis.</text>
</comment>
<keyword evidence="9" id="KW-0863">Zinc-finger</keyword>
<evidence type="ECO:0000256" key="15">
    <source>
        <dbReference type="ARBA" id="ARBA00023180"/>
    </source>
</evidence>
<dbReference type="SMART" id="SM01408">
    <property type="entry name" value="ING"/>
    <property type="match status" value="1"/>
</dbReference>
<evidence type="ECO:0000256" key="12">
    <source>
        <dbReference type="ARBA" id="ARBA00022853"/>
    </source>
</evidence>
<dbReference type="CDD" id="cd16863">
    <property type="entry name" value="ING_ING5"/>
    <property type="match status" value="1"/>
</dbReference>
<proteinExistence type="inferred from homology"/>
<keyword evidence="6 18" id="KW-0337">GPI-anchor biosynthesis</keyword>
<comment type="similarity">
    <text evidence="5 18">Belongs to the PIGX family.</text>
</comment>
<dbReference type="Gene3D" id="3.30.40.10">
    <property type="entry name" value="Zinc/RING finger domain, C3HC4 (zinc finger)"/>
    <property type="match status" value="1"/>
</dbReference>
<comment type="function">
    <text evidence="18">Stabilizing subunit of the glycosylphosphatidylinositol-mannosyltransferase I complex which catalyzes the transfer of the first mannose, via an alpha-1,4 bond from a dolichol-phosphate-mannose (Dol-P-Man) to the glucosaminyl acyl phosphatidylinositol (GlcN-(acyl)PI) intermediate to generate alpha-D-Man-(1-&gt;4)-alpha-D-GlcN-(1-&gt;6)-(1-radyl,2-acyl-sn-glycero-3-phospho)-2-acyl-inositol and participates in the sixth step of the glycosylphosphatidylinositol-anchor biosynthesis. Probably acts by stabilizing the mannosyltransferase PIGM.</text>
</comment>
<comment type="caution">
    <text evidence="23">The sequence shown here is derived from an EMBL/GenBank/DDBJ whole genome shotgun (WGS) entry which is preliminary data.</text>
</comment>
<dbReference type="GO" id="GO:0005634">
    <property type="term" value="C:nucleus"/>
    <property type="evidence" value="ECO:0007669"/>
    <property type="project" value="UniProtKB-SubCell"/>
</dbReference>
<dbReference type="FunFam" id="3.30.40.10:FF:000016">
    <property type="entry name" value="Inhibitor of growth protein"/>
    <property type="match status" value="1"/>
</dbReference>
<feature type="coiled-coil region" evidence="19">
    <location>
        <begin position="90"/>
        <end position="117"/>
    </location>
</feature>
<keyword evidence="13 18" id="KW-1133">Transmembrane helix</keyword>
<evidence type="ECO:0000256" key="16">
    <source>
        <dbReference type="ARBA" id="ARBA00023242"/>
    </source>
</evidence>
<evidence type="ECO:0000256" key="2">
    <source>
        <dbReference type="ARBA" id="ARBA00004389"/>
    </source>
</evidence>
<evidence type="ECO:0000256" key="13">
    <source>
        <dbReference type="ARBA" id="ARBA00022989"/>
    </source>
</evidence>
<evidence type="ECO:0000256" key="6">
    <source>
        <dbReference type="ARBA" id="ARBA00022502"/>
    </source>
</evidence>
<evidence type="ECO:0000256" key="1">
    <source>
        <dbReference type="ARBA" id="ARBA00004123"/>
    </source>
</evidence>
<comment type="subcellular location">
    <subcellularLocation>
        <location evidence="2 18">Endoplasmic reticulum membrane</location>
        <topology evidence="2 18">Single-pass membrane protein</topology>
    </subcellularLocation>
    <subcellularLocation>
        <location evidence="1">Nucleus</location>
    </subcellularLocation>
</comment>
<protein>
    <recommendedName>
        <fullName evidence="18">Phosphatidylinositol-glycan biosynthesis class X protein</fullName>
    </recommendedName>
</protein>
<evidence type="ECO:0000256" key="8">
    <source>
        <dbReference type="ARBA" id="ARBA00022723"/>
    </source>
</evidence>
<evidence type="ECO:0000256" key="3">
    <source>
        <dbReference type="ARBA" id="ARBA00004687"/>
    </source>
</evidence>
<dbReference type="Proteomes" id="UP001239994">
    <property type="component" value="Unassembled WGS sequence"/>
</dbReference>
<name>A0AAD9E672_9TELE</name>
<feature type="transmembrane region" description="Helical" evidence="18">
    <location>
        <begin position="488"/>
        <end position="508"/>
    </location>
</feature>
<dbReference type="EMBL" id="JAROKS010000002">
    <property type="protein sequence ID" value="KAK1805908.1"/>
    <property type="molecule type" value="Genomic_DNA"/>
</dbReference>
<dbReference type="PANTHER" id="PTHR10333">
    <property type="entry name" value="INHIBITOR OF GROWTH PROTEIN"/>
    <property type="match status" value="1"/>
</dbReference>
<dbReference type="SMART" id="SM00249">
    <property type="entry name" value="PHD"/>
    <property type="match status" value="1"/>
</dbReference>
<feature type="site" description="Histone H3K4me3 binding" evidence="17">
    <location>
        <position position="213"/>
    </location>
</feature>
<evidence type="ECO:0000313" key="24">
    <source>
        <dbReference type="Proteomes" id="UP001239994"/>
    </source>
</evidence>
<comment type="similarity">
    <text evidence="4">Belongs to the ING family.</text>
</comment>
<keyword evidence="19" id="KW-0175">Coiled coil</keyword>
<dbReference type="GO" id="GO:0006355">
    <property type="term" value="P:regulation of DNA-templated transcription"/>
    <property type="evidence" value="ECO:0007669"/>
    <property type="project" value="TreeGrafter"/>
</dbReference>
<feature type="domain" description="Inhibitor of growth protein N-terminal histone-binding" evidence="22">
    <location>
        <begin position="6"/>
        <end position="107"/>
    </location>
</feature>
<evidence type="ECO:0000256" key="19">
    <source>
        <dbReference type="SAM" id="Coils"/>
    </source>
</evidence>
<dbReference type="InterPro" id="IPR001965">
    <property type="entry name" value="Znf_PHD"/>
</dbReference>
<dbReference type="SUPFAM" id="SSF57903">
    <property type="entry name" value="FYVE/PHD zinc finger"/>
    <property type="match status" value="1"/>
</dbReference>
<sequence>MATAIYLEHYLDSIENLPCELQRNFTLMRELDNRTEEKKGEIDKLAEEYITNVRNLASEQRVEHLQKIQSAYSKCKEYSDDKVQLAMQTYEMVDKHIRRLDADLARFENELKEKLDVSGYESPDNRALKKGGGRGLKEKRGPKGRGRKCSDDDSPRKKKIKNSPEFSESLLPVHPSDVLDMPVDPNEPTYCLCHQVSYGEMIGCDNPDCPIEWFHFACVDLTTKPKGKCTMTNACILTSISELEWGISFSCPLCFDQVDYNTAELAWFSASVHKPIVKAIAKCLKYEKNIKPEYLEKFLTGSVSCGLASTWLESVVLSINIVKEGFHRELVFEIRHDHAPCDVQVLLVQGLPSGVYIDQYQLASLREDTGLQVLLDSAVDVEDPAYASSGFSAMVYLSSPGLLQAVVPFHGRYHRPSTSGGWEQVPISSPRLLLRPEHCKTVTPTPPHKVVEAPCTVHNESLCSWLEIEGLQVLGFVSLEFPVGDFTLAAPVCAGTALVTMLCCAFLLRTIWKHGTF</sequence>
<dbReference type="InterPro" id="IPR013083">
    <property type="entry name" value="Znf_RING/FYVE/PHD"/>
</dbReference>
<dbReference type="InterPro" id="IPR019786">
    <property type="entry name" value="Zinc_finger_PHD-type_CS"/>
</dbReference>
<evidence type="ECO:0000256" key="18">
    <source>
        <dbReference type="RuleBase" id="RU366056"/>
    </source>
</evidence>